<keyword evidence="1" id="KW-0812">Transmembrane</keyword>
<keyword evidence="1" id="KW-0472">Membrane</keyword>
<evidence type="ECO:0000313" key="2">
    <source>
        <dbReference type="EMBL" id="NJI02188.1"/>
    </source>
</evidence>
<protein>
    <submittedName>
        <fullName evidence="2">Uncharacterized protein</fullName>
    </submittedName>
</protein>
<dbReference type="RefSeq" id="WP_107368783.1">
    <property type="nucleotide sequence ID" value="NZ_CP045927.1"/>
</dbReference>
<dbReference type="AlphaFoldDB" id="A0A2T4MHF6"/>
<reference evidence="2" key="1">
    <citation type="submission" date="2019-11" db="EMBL/GenBank/DDBJ databases">
        <title>Whole genome comparisons of Staphylococcus agnetis isolates from cattle and chickens.</title>
        <authorList>
            <person name="Rhoads D."/>
            <person name="Shwani A."/>
            <person name="Adkins P."/>
            <person name="Calcutt M."/>
            <person name="Middleton J."/>
        </authorList>
    </citation>
    <scope>NUCLEOTIDE SEQUENCE</scope>
    <source>
        <strain evidence="2">1387</strain>
    </source>
</reference>
<proteinExistence type="predicted"/>
<gene>
    <name evidence="2" type="ORF">GLV84_04855</name>
</gene>
<keyword evidence="1" id="KW-1133">Transmembrane helix</keyword>
<evidence type="ECO:0000256" key="1">
    <source>
        <dbReference type="SAM" id="Phobius"/>
    </source>
</evidence>
<dbReference type="GeneID" id="57690611"/>
<dbReference type="EMBL" id="WMFL01000063">
    <property type="protein sequence ID" value="NJI02188.1"/>
    <property type="molecule type" value="Genomic_DNA"/>
</dbReference>
<evidence type="ECO:0000313" key="3">
    <source>
        <dbReference type="Proteomes" id="UP000646308"/>
    </source>
</evidence>
<dbReference type="Proteomes" id="UP000646308">
    <property type="component" value="Unassembled WGS sequence"/>
</dbReference>
<comment type="caution">
    <text evidence="2">The sequence shown here is derived from an EMBL/GenBank/DDBJ whole genome shotgun (WGS) entry which is preliminary data.</text>
</comment>
<organism evidence="2 3">
    <name type="scientific">Staphylococcus agnetis</name>
    <dbReference type="NCBI Taxonomy" id="985762"/>
    <lineage>
        <taxon>Bacteria</taxon>
        <taxon>Bacillati</taxon>
        <taxon>Bacillota</taxon>
        <taxon>Bacilli</taxon>
        <taxon>Bacillales</taxon>
        <taxon>Staphylococcaceae</taxon>
        <taxon>Staphylococcus</taxon>
    </lineage>
</organism>
<feature type="transmembrane region" description="Helical" evidence="1">
    <location>
        <begin position="30"/>
        <end position="48"/>
    </location>
</feature>
<accession>A0A2T4MHF6</accession>
<sequence length="61" mass="6741">MKFVISWICMSILGFLGLTLLAVVGHNIDWMNILVGAALFGLLLTWTLHPIAPKAFLGQHH</sequence>
<name>A0A2T4MHF6_9STAP</name>
<feature type="transmembrane region" description="Helical" evidence="1">
    <location>
        <begin position="7"/>
        <end position="24"/>
    </location>
</feature>